<name>A0A059SRB9_9VIRU</name>
<evidence type="ECO:0000313" key="1">
    <source>
        <dbReference type="EMBL" id="AHA91278.1"/>
    </source>
</evidence>
<protein>
    <submittedName>
        <fullName evidence="1">Orf 7</fullName>
    </submittedName>
</protein>
<proteinExistence type="predicted"/>
<sequence length="96" mass="11405">MNRSKTITQEGKTSLKYERVLNSKDKRSFKIKHSSLTPVTDRFTTVRFQNNIECVYANFDSQLKSSYDGRSKKIKNLSLKNLRCYEVFLRKYLLEQ</sequence>
<organism evidence="1">
    <name type="scientific">Cauliflower mosaic virus</name>
    <dbReference type="NCBI Taxonomy" id="10641"/>
    <lineage>
        <taxon>Viruses</taxon>
        <taxon>Riboviria</taxon>
        <taxon>Pararnavirae</taxon>
        <taxon>Artverviricota</taxon>
        <taxon>Revtraviricetes</taxon>
        <taxon>Ortervirales</taxon>
        <taxon>Caulimoviridae</taxon>
        <taxon>Caulimovirus</taxon>
        <taxon>Caulimovirus tessellobrassicae</taxon>
    </lineage>
</organism>
<gene>
    <name evidence="1" type="primary">ORF7</name>
</gene>
<reference evidence="1" key="1">
    <citation type="journal article" date="2014" name="Arch. Virol.">
        <title>A phylogeographical study of the cauliflower mosaic virus population in mid-Eurasia Iran using complete genome analysis.</title>
        <authorList>
            <person name="Farzadfar S."/>
            <person name="Pourrahim R."/>
            <person name="Ebrahimi H."/>
        </authorList>
    </citation>
    <scope>NUCLEOTIDE SEQUENCE</scope>
    <source>
        <strain evidence="1">IRNWKBi32</strain>
    </source>
</reference>
<dbReference type="EMBL" id="KF357587">
    <property type="protein sequence ID" value="AHA91278.1"/>
    <property type="molecule type" value="Genomic_DNA"/>
</dbReference>
<accession>A0A059SRB9</accession>